<comment type="catalytic activity">
    <reaction evidence="9">
        <text>dopamine + acetyl-CoA = N-acetyldopamine + CoA + H(+)</text>
        <dbReference type="Rhea" id="RHEA:51388"/>
        <dbReference type="ChEBI" id="CHEBI:15378"/>
        <dbReference type="ChEBI" id="CHEBI:57287"/>
        <dbReference type="ChEBI" id="CHEBI:57288"/>
        <dbReference type="ChEBI" id="CHEBI:59905"/>
        <dbReference type="ChEBI" id="CHEBI:125678"/>
    </reaction>
    <physiologicalReaction direction="left-to-right" evidence="9">
        <dbReference type="Rhea" id="RHEA:51389"/>
    </physiologicalReaction>
</comment>
<dbReference type="EMBL" id="JBFDAA010000003">
    <property type="protein sequence ID" value="KAL1138957.1"/>
    <property type="molecule type" value="Genomic_DNA"/>
</dbReference>
<evidence type="ECO:0000256" key="10">
    <source>
        <dbReference type="ARBA" id="ARBA00051823"/>
    </source>
</evidence>
<evidence type="ECO:0000256" key="3">
    <source>
        <dbReference type="ARBA" id="ARBA00037926"/>
    </source>
</evidence>
<dbReference type="InterPro" id="IPR016181">
    <property type="entry name" value="Acyl_CoA_acyltransferase"/>
</dbReference>
<dbReference type="Proteomes" id="UP001558652">
    <property type="component" value="Unassembled WGS sequence"/>
</dbReference>
<evidence type="ECO:0000256" key="13">
    <source>
        <dbReference type="ARBA" id="ARBA00052491"/>
    </source>
</evidence>
<comment type="catalytic activity">
    <reaction evidence="7">
        <text>serotonin + octadecanoyl-CoA = N-octadecanoyl-serotonin + CoA + H(+)</text>
        <dbReference type="Rhea" id="RHEA:51400"/>
        <dbReference type="ChEBI" id="CHEBI:15378"/>
        <dbReference type="ChEBI" id="CHEBI:57287"/>
        <dbReference type="ChEBI" id="CHEBI:57394"/>
        <dbReference type="ChEBI" id="CHEBI:134065"/>
        <dbReference type="ChEBI" id="CHEBI:350546"/>
    </reaction>
    <physiologicalReaction direction="left-to-right" evidence="7">
        <dbReference type="Rhea" id="RHEA:51401"/>
    </physiologicalReaction>
</comment>
<evidence type="ECO:0000256" key="2">
    <source>
        <dbReference type="ARBA" id="ARBA00023315"/>
    </source>
</evidence>
<comment type="similarity">
    <text evidence="4">Belongs to the acetyltransferase family. AANAT subfamily.</text>
</comment>
<dbReference type="CDD" id="cd04301">
    <property type="entry name" value="NAT_SF"/>
    <property type="match status" value="1"/>
</dbReference>
<dbReference type="AlphaFoldDB" id="A0ABD0Z384"/>
<keyword evidence="1" id="KW-0808">Transferase</keyword>
<dbReference type="GO" id="GO:0004059">
    <property type="term" value="F:aralkylamine N-acetyltransferase activity"/>
    <property type="evidence" value="ECO:0007669"/>
    <property type="project" value="UniProtKB-EC"/>
</dbReference>
<evidence type="ECO:0000313" key="14">
    <source>
        <dbReference type="EMBL" id="KAL1138957.1"/>
    </source>
</evidence>
<evidence type="ECO:0000256" key="12">
    <source>
        <dbReference type="ARBA" id="ARBA00052335"/>
    </source>
</evidence>
<dbReference type="EC" id="2.3.1.87" evidence="5"/>
<reference evidence="14 15" key="1">
    <citation type="submission" date="2024-07" db="EMBL/GenBank/DDBJ databases">
        <title>Chromosome-level genome assembly of the water stick insect Ranatra chinensis (Heteroptera: Nepidae).</title>
        <authorList>
            <person name="Liu X."/>
        </authorList>
    </citation>
    <scope>NUCLEOTIDE SEQUENCE [LARGE SCALE GENOMIC DNA]</scope>
    <source>
        <strain evidence="14">Cailab_2021Rc</strain>
        <tissue evidence="14">Muscle</tissue>
    </source>
</reference>
<organism evidence="14 15">
    <name type="scientific">Ranatra chinensis</name>
    <dbReference type="NCBI Taxonomy" id="642074"/>
    <lineage>
        <taxon>Eukaryota</taxon>
        <taxon>Metazoa</taxon>
        <taxon>Ecdysozoa</taxon>
        <taxon>Arthropoda</taxon>
        <taxon>Hexapoda</taxon>
        <taxon>Insecta</taxon>
        <taxon>Pterygota</taxon>
        <taxon>Neoptera</taxon>
        <taxon>Paraneoptera</taxon>
        <taxon>Hemiptera</taxon>
        <taxon>Heteroptera</taxon>
        <taxon>Panheteroptera</taxon>
        <taxon>Nepomorpha</taxon>
        <taxon>Nepidae</taxon>
        <taxon>Ranatrinae</taxon>
        <taxon>Ranatra</taxon>
    </lineage>
</organism>
<dbReference type="Gene3D" id="3.40.630.30">
    <property type="match status" value="1"/>
</dbReference>
<evidence type="ECO:0000256" key="7">
    <source>
        <dbReference type="ARBA" id="ARBA00050849"/>
    </source>
</evidence>
<dbReference type="PANTHER" id="PTHR20905">
    <property type="entry name" value="N-ACETYLTRANSFERASE-RELATED"/>
    <property type="match status" value="1"/>
</dbReference>
<comment type="pathway">
    <text evidence="3">Aromatic compound metabolism; melatonin biosynthesis; melatonin from serotonin: step 1/2.</text>
</comment>
<comment type="catalytic activity">
    <reaction evidence="8">
        <text>serotonin + (5Z,8Z,11Z,14Z)-eicosatetraenoyl-CoA = N-[(5Z,8Z,11Z,14Z)-eicosatetraenoyl]-serotonin + CoA + H(+)</text>
        <dbReference type="Rhea" id="RHEA:51396"/>
        <dbReference type="ChEBI" id="CHEBI:15378"/>
        <dbReference type="ChEBI" id="CHEBI:57287"/>
        <dbReference type="ChEBI" id="CHEBI:57368"/>
        <dbReference type="ChEBI" id="CHEBI:132255"/>
        <dbReference type="ChEBI" id="CHEBI:350546"/>
    </reaction>
    <physiologicalReaction direction="left-to-right" evidence="8">
        <dbReference type="Rhea" id="RHEA:51397"/>
    </physiologicalReaction>
</comment>
<evidence type="ECO:0000256" key="11">
    <source>
        <dbReference type="ARBA" id="ARBA00052178"/>
    </source>
</evidence>
<comment type="catalytic activity">
    <reaction evidence="13">
        <text>serotonin + acetyl-CoA = N-acetylserotonin + CoA + H(+)</text>
        <dbReference type="Rhea" id="RHEA:25217"/>
        <dbReference type="ChEBI" id="CHEBI:15378"/>
        <dbReference type="ChEBI" id="CHEBI:17697"/>
        <dbReference type="ChEBI" id="CHEBI:57287"/>
        <dbReference type="ChEBI" id="CHEBI:57288"/>
        <dbReference type="ChEBI" id="CHEBI:350546"/>
        <dbReference type="EC" id="2.3.1.87"/>
    </reaction>
    <physiologicalReaction direction="left-to-right" evidence="13">
        <dbReference type="Rhea" id="RHEA:25218"/>
    </physiologicalReaction>
</comment>
<keyword evidence="15" id="KW-1185">Reference proteome</keyword>
<dbReference type="FunFam" id="3.40.630.30:FF:000046">
    <property type="entry name" value="Dopamine N-acetyltransferase"/>
    <property type="match status" value="1"/>
</dbReference>
<comment type="catalytic activity">
    <reaction evidence="12">
        <text>dopamine + hexadecanoyl-CoA = N-hexadecanoyl-dopamine + CoA + H(+)</text>
        <dbReference type="Rhea" id="RHEA:51376"/>
        <dbReference type="ChEBI" id="CHEBI:15378"/>
        <dbReference type="ChEBI" id="CHEBI:57287"/>
        <dbReference type="ChEBI" id="CHEBI:57379"/>
        <dbReference type="ChEBI" id="CHEBI:59905"/>
        <dbReference type="ChEBI" id="CHEBI:134058"/>
    </reaction>
    <physiologicalReaction direction="left-to-right" evidence="12">
        <dbReference type="Rhea" id="RHEA:51377"/>
    </physiologicalReaction>
</comment>
<evidence type="ECO:0000256" key="8">
    <source>
        <dbReference type="ARBA" id="ARBA00051284"/>
    </source>
</evidence>
<name>A0ABD0Z384_9HEMI</name>
<evidence type="ECO:0000256" key="4">
    <source>
        <dbReference type="ARBA" id="ARBA00038182"/>
    </source>
</evidence>
<evidence type="ECO:0000313" key="15">
    <source>
        <dbReference type="Proteomes" id="UP001558652"/>
    </source>
</evidence>
<dbReference type="SUPFAM" id="SSF55729">
    <property type="entry name" value="Acyl-CoA N-acyltransferases (Nat)"/>
    <property type="match status" value="1"/>
</dbReference>
<keyword evidence="2" id="KW-0012">Acyltransferase</keyword>
<protein>
    <recommendedName>
        <fullName evidence="5">aralkylamine N-acetyltransferase</fullName>
        <ecNumber evidence="5">2.3.1.87</ecNumber>
    </recommendedName>
</protein>
<comment type="caution">
    <text evidence="14">The sequence shown here is derived from an EMBL/GenBank/DDBJ whole genome shotgun (WGS) entry which is preliminary data.</text>
</comment>
<accession>A0ABD0Z384</accession>
<evidence type="ECO:0000256" key="9">
    <source>
        <dbReference type="ARBA" id="ARBA00051711"/>
    </source>
</evidence>
<evidence type="ECO:0000256" key="1">
    <source>
        <dbReference type="ARBA" id="ARBA00022679"/>
    </source>
</evidence>
<evidence type="ECO:0000256" key="6">
    <source>
        <dbReference type="ARBA" id="ARBA00050189"/>
    </source>
</evidence>
<comment type="catalytic activity">
    <reaction evidence="10">
        <text>serotonin + (9Z)-octadecenoyl-CoA = N-(9Z-octadecenoyl)-serotonin + CoA + H(+)</text>
        <dbReference type="Rhea" id="RHEA:51392"/>
        <dbReference type="ChEBI" id="CHEBI:15378"/>
        <dbReference type="ChEBI" id="CHEBI:57287"/>
        <dbReference type="ChEBI" id="CHEBI:57387"/>
        <dbReference type="ChEBI" id="CHEBI:134064"/>
        <dbReference type="ChEBI" id="CHEBI:350546"/>
    </reaction>
    <physiologicalReaction direction="left-to-right" evidence="10">
        <dbReference type="Rhea" id="RHEA:51393"/>
    </physiologicalReaction>
</comment>
<comment type="catalytic activity">
    <reaction evidence="11">
        <text>serotonin + hexadecanoyl-CoA = N-hexadecanoyl-serotonin + CoA + H(+)</text>
        <dbReference type="Rhea" id="RHEA:51384"/>
        <dbReference type="ChEBI" id="CHEBI:15378"/>
        <dbReference type="ChEBI" id="CHEBI:57287"/>
        <dbReference type="ChEBI" id="CHEBI:57379"/>
        <dbReference type="ChEBI" id="CHEBI:134059"/>
        <dbReference type="ChEBI" id="CHEBI:350546"/>
    </reaction>
    <physiologicalReaction direction="left-to-right" evidence="11">
        <dbReference type="Rhea" id="RHEA:51385"/>
    </physiologicalReaction>
</comment>
<evidence type="ECO:0000256" key="5">
    <source>
        <dbReference type="ARBA" id="ARBA00039114"/>
    </source>
</evidence>
<gene>
    <name evidence="14" type="ORF">AAG570_009019</name>
</gene>
<dbReference type="PANTHER" id="PTHR20905:SF32">
    <property type="entry name" value="ARYLALKYLAMINE N-ACETYLTRANSFERASE-LIKE 7, ISOFORM A"/>
    <property type="match status" value="1"/>
</dbReference>
<sequence length="231" mass="25907">MGGLGKEVAEDDGLEIVSPVPESLYDQAIHHLRFNFFPDEPLNRCVGLCPVRGQPHPLLEEHTLHTLADGLSVVALDTANDNKVVGIAVNGILKPGDMTAAQEKLETTTDVKFKRIFGLLYSVSDSLDLFNKYDVDKIFECRILSVDRGYRGRRLGERLLDHSHKVAKEHDFKVLKGDSTGLYSQKILAKLGYQSVYQLLYKDYLGEDGNPVFDTEEPHTCLKIMIKTMDD</sequence>
<proteinExistence type="inferred from homology"/>
<comment type="catalytic activity">
    <reaction evidence="6">
        <text>dopamine + (9Z)-octadecenoyl-CoA = N-(9Z-octadecanoyl)-dopamine + CoA + H(+)</text>
        <dbReference type="Rhea" id="RHEA:51380"/>
        <dbReference type="ChEBI" id="CHEBI:15378"/>
        <dbReference type="ChEBI" id="CHEBI:31883"/>
        <dbReference type="ChEBI" id="CHEBI:57287"/>
        <dbReference type="ChEBI" id="CHEBI:57387"/>
        <dbReference type="ChEBI" id="CHEBI:59905"/>
    </reaction>
    <physiologicalReaction direction="left-to-right" evidence="6">
        <dbReference type="Rhea" id="RHEA:51381"/>
    </physiologicalReaction>
</comment>